<dbReference type="Pfam" id="PF02301">
    <property type="entry name" value="HORMA"/>
    <property type="match status" value="1"/>
</dbReference>
<organism evidence="8 9">
    <name type="scientific">Thalassiosira pseudonana</name>
    <name type="common">Marine diatom</name>
    <name type="synonym">Cyclotella nana</name>
    <dbReference type="NCBI Taxonomy" id="35128"/>
    <lineage>
        <taxon>Eukaryota</taxon>
        <taxon>Sar</taxon>
        <taxon>Stramenopiles</taxon>
        <taxon>Ochrophyta</taxon>
        <taxon>Bacillariophyta</taxon>
        <taxon>Coscinodiscophyceae</taxon>
        <taxon>Thalassiosirophycidae</taxon>
        <taxon>Thalassiosirales</taxon>
        <taxon>Thalassiosiraceae</taxon>
        <taxon>Thalassiosira</taxon>
    </lineage>
</organism>
<dbReference type="InterPro" id="IPR045091">
    <property type="entry name" value="Mad2-like"/>
</dbReference>
<keyword evidence="5" id="KW-0539">Nucleus</keyword>
<dbReference type="RefSeq" id="XP_002292188.1">
    <property type="nucleotide sequence ID" value="XM_002292152.1"/>
</dbReference>
<dbReference type="PROSITE" id="PS50815">
    <property type="entry name" value="HORMA"/>
    <property type="match status" value="1"/>
</dbReference>
<evidence type="ECO:0000313" key="8">
    <source>
        <dbReference type="EMBL" id="EED90163.1"/>
    </source>
</evidence>
<dbReference type="EMBL" id="CM000645">
    <property type="protein sequence ID" value="EED90163.1"/>
    <property type="molecule type" value="Genomic_DNA"/>
</dbReference>
<dbReference type="STRING" id="35128.B8C7T7"/>
<keyword evidence="9" id="KW-1185">Reference proteome</keyword>
<accession>B8C7T7</accession>
<dbReference type="SUPFAM" id="SSF56019">
    <property type="entry name" value="The spindle assembly checkpoint protein mad2"/>
    <property type="match status" value="1"/>
</dbReference>
<feature type="domain" description="HORMA" evidence="7">
    <location>
        <begin position="11"/>
        <end position="183"/>
    </location>
</feature>
<dbReference type="GO" id="GO:0007094">
    <property type="term" value="P:mitotic spindle assembly checkpoint signaling"/>
    <property type="evidence" value="ECO:0000318"/>
    <property type="project" value="GO_Central"/>
</dbReference>
<dbReference type="FunFam" id="3.30.900.10:FF:000002">
    <property type="entry name" value="Mitotic spindle assembly checkpoint protein MAD2A"/>
    <property type="match status" value="1"/>
</dbReference>
<evidence type="ECO:0000256" key="1">
    <source>
        <dbReference type="ARBA" id="ARBA00004123"/>
    </source>
</evidence>
<dbReference type="PANTHER" id="PTHR11842">
    <property type="entry name" value="MITOTIC SPINDLE ASSEMBLY CHECKPOINT PROTEIN MAD2"/>
    <property type="match status" value="1"/>
</dbReference>
<keyword evidence="4" id="KW-0498">Mitosis</keyword>
<name>B8C7T7_THAPS</name>
<evidence type="ECO:0000256" key="6">
    <source>
        <dbReference type="ARBA" id="ARBA00023306"/>
    </source>
</evidence>
<protein>
    <recommendedName>
        <fullName evidence="7">HORMA domain-containing protein</fullName>
    </recommendedName>
</protein>
<evidence type="ECO:0000256" key="5">
    <source>
        <dbReference type="ARBA" id="ARBA00023242"/>
    </source>
</evidence>
<sequence>MTAKDTVITLKGSVEIVSEFFFTAINSILYQRGIYQPETFKRESKYGLTVLTTTDTGLLSYLSSVMSQMSTWLTEGEVQRLVVVVSGIDSGETLERWQFNVDKEKTVKEVHDEIQAIIRQITASVTFLPLLNEPCSFDLLIYTNKTAVVPKKWADSDPRYIMNSQEVKLRSFTTSFHKVDSMVTYKEADEWEL</sequence>
<gene>
    <name evidence="8" type="ORF">THAPSDRAFT_7890</name>
</gene>
<dbReference type="AlphaFoldDB" id="B8C7T7"/>
<evidence type="ECO:0000313" key="9">
    <source>
        <dbReference type="Proteomes" id="UP000001449"/>
    </source>
</evidence>
<dbReference type="HOGENOM" id="CLU_072097_0_0_1"/>
<dbReference type="GO" id="GO:0005634">
    <property type="term" value="C:nucleus"/>
    <property type="evidence" value="ECO:0007669"/>
    <property type="project" value="UniProtKB-SubCell"/>
</dbReference>
<evidence type="ECO:0000256" key="2">
    <source>
        <dbReference type="ARBA" id="ARBA00010348"/>
    </source>
</evidence>
<dbReference type="PaxDb" id="35128-Thaps7890"/>
<dbReference type="InterPro" id="IPR003511">
    <property type="entry name" value="HORMA_dom"/>
</dbReference>
<proteinExistence type="inferred from homology"/>
<evidence type="ECO:0000256" key="3">
    <source>
        <dbReference type="ARBA" id="ARBA00022618"/>
    </source>
</evidence>
<reference evidence="8 9" key="2">
    <citation type="journal article" date="2008" name="Nature">
        <title>The Phaeodactylum genome reveals the evolutionary history of diatom genomes.</title>
        <authorList>
            <person name="Bowler C."/>
            <person name="Allen A.E."/>
            <person name="Badger J.H."/>
            <person name="Grimwood J."/>
            <person name="Jabbari K."/>
            <person name="Kuo A."/>
            <person name="Maheswari U."/>
            <person name="Martens C."/>
            <person name="Maumus F."/>
            <person name="Otillar R.P."/>
            <person name="Rayko E."/>
            <person name="Salamov A."/>
            <person name="Vandepoele K."/>
            <person name="Beszteri B."/>
            <person name="Gruber A."/>
            <person name="Heijde M."/>
            <person name="Katinka M."/>
            <person name="Mock T."/>
            <person name="Valentin K."/>
            <person name="Verret F."/>
            <person name="Berges J.A."/>
            <person name="Brownlee C."/>
            <person name="Cadoret J.P."/>
            <person name="Chiovitti A."/>
            <person name="Choi C.J."/>
            <person name="Coesel S."/>
            <person name="De Martino A."/>
            <person name="Detter J.C."/>
            <person name="Durkin C."/>
            <person name="Falciatore A."/>
            <person name="Fournet J."/>
            <person name="Haruta M."/>
            <person name="Huysman M.J."/>
            <person name="Jenkins B.D."/>
            <person name="Jiroutova K."/>
            <person name="Jorgensen R.E."/>
            <person name="Joubert Y."/>
            <person name="Kaplan A."/>
            <person name="Kroger N."/>
            <person name="Kroth P.G."/>
            <person name="La Roche J."/>
            <person name="Lindquist E."/>
            <person name="Lommer M."/>
            <person name="Martin-Jezequel V."/>
            <person name="Lopez P.J."/>
            <person name="Lucas S."/>
            <person name="Mangogna M."/>
            <person name="McGinnis K."/>
            <person name="Medlin L.K."/>
            <person name="Montsant A."/>
            <person name="Oudot-Le Secq M.P."/>
            <person name="Napoli C."/>
            <person name="Obornik M."/>
            <person name="Parker M.S."/>
            <person name="Petit J.L."/>
            <person name="Porcel B.M."/>
            <person name="Poulsen N."/>
            <person name="Robison M."/>
            <person name="Rychlewski L."/>
            <person name="Rynearson T.A."/>
            <person name="Schmutz J."/>
            <person name="Shapiro H."/>
            <person name="Siaut M."/>
            <person name="Stanley M."/>
            <person name="Sussman M.R."/>
            <person name="Taylor A.R."/>
            <person name="Vardi A."/>
            <person name="von Dassow P."/>
            <person name="Vyverman W."/>
            <person name="Willis A."/>
            <person name="Wyrwicz L.S."/>
            <person name="Rokhsar D.S."/>
            <person name="Weissenbach J."/>
            <person name="Armbrust E.V."/>
            <person name="Green B.R."/>
            <person name="Van de Peer Y."/>
            <person name="Grigoriev I.V."/>
        </authorList>
    </citation>
    <scope>NUCLEOTIDE SEQUENCE [LARGE SCALE GENOMIC DNA]</scope>
    <source>
        <strain evidence="8 9">CCMP1335</strain>
    </source>
</reference>
<dbReference type="InParanoid" id="B8C7T7"/>
<dbReference type="OMA" id="WQFDVEI"/>
<dbReference type="GO" id="GO:0000776">
    <property type="term" value="C:kinetochore"/>
    <property type="evidence" value="ECO:0000318"/>
    <property type="project" value="GO_Central"/>
</dbReference>
<comment type="similarity">
    <text evidence="2">Belongs to the MAD2 family.</text>
</comment>
<reference evidence="8 9" key="1">
    <citation type="journal article" date="2004" name="Science">
        <title>The genome of the diatom Thalassiosira pseudonana: ecology, evolution, and metabolism.</title>
        <authorList>
            <person name="Armbrust E.V."/>
            <person name="Berges J.A."/>
            <person name="Bowler C."/>
            <person name="Green B.R."/>
            <person name="Martinez D."/>
            <person name="Putnam N.H."/>
            <person name="Zhou S."/>
            <person name="Allen A.E."/>
            <person name="Apt K.E."/>
            <person name="Bechner M."/>
            <person name="Brzezinski M.A."/>
            <person name="Chaal B.K."/>
            <person name="Chiovitti A."/>
            <person name="Davis A.K."/>
            <person name="Demarest M.S."/>
            <person name="Detter J.C."/>
            <person name="Glavina T."/>
            <person name="Goodstein D."/>
            <person name="Hadi M.Z."/>
            <person name="Hellsten U."/>
            <person name="Hildebrand M."/>
            <person name="Jenkins B.D."/>
            <person name="Jurka J."/>
            <person name="Kapitonov V.V."/>
            <person name="Kroger N."/>
            <person name="Lau W.W."/>
            <person name="Lane T.W."/>
            <person name="Larimer F.W."/>
            <person name="Lippmeier J.C."/>
            <person name="Lucas S."/>
            <person name="Medina M."/>
            <person name="Montsant A."/>
            <person name="Obornik M."/>
            <person name="Parker M.S."/>
            <person name="Palenik B."/>
            <person name="Pazour G.J."/>
            <person name="Richardson P.M."/>
            <person name="Rynearson T.A."/>
            <person name="Saito M.A."/>
            <person name="Schwartz D.C."/>
            <person name="Thamatrakoln K."/>
            <person name="Valentin K."/>
            <person name="Vardi A."/>
            <person name="Wilkerson F.P."/>
            <person name="Rokhsar D.S."/>
        </authorList>
    </citation>
    <scope>NUCLEOTIDE SEQUENCE [LARGE SCALE GENOMIC DNA]</scope>
    <source>
        <strain evidence="8 9">CCMP1335</strain>
    </source>
</reference>
<evidence type="ECO:0000259" key="7">
    <source>
        <dbReference type="PROSITE" id="PS50815"/>
    </source>
</evidence>
<dbReference type="eggNOG" id="KOG3285">
    <property type="taxonomic scope" value="Eukaryota"/>
</dbReference>
<dbReference type="GeneID" id="7445001"/>
<dbReference type="Gene3D" id="3.30.900.10">
    <property type="entry name" value="HORMA domain"/>
    <property type="match status" value="1"/>
</dbReference>
<dbReference type="GO" id="GO:0051301">
    <property type="term" value="P:cell division"/>
    <property type="evidence" value="ECO:0007669"/>
    <property type="project" value="UniProtKB-KW"/>
</dbReference>
<keyword evidence="3" id="KW-0132">Cell division</keyword>
<keyword evidence="6" id="KW-0131">Cell cycle</keyword>
<dbReference type="InterPro" id="IPR036570">
    <property type="entry name" value="HORMA_dom_sf"/>
</dbReference>
<dbReference type="Proteomes" id="UP000001449">
    <property type="component" value="Chromosome 9"/>
</dbReference>
<comment type="subcellular location">
    <subcellularLocation>
        <location evidence="1">Nucleus</location>
    </subcellularLocation>
</comment>
<evidence type="ECO:0000256" key="4">
    <source>
        <dbReference type="ARBA" id="ARBA00022776"/>
    </source>
</evidence>
<dbReference type="KEGG" id="tps:THAPSDRAFT_7890"/>
<dbReference type="PANTHER" id="PTHR11842:SF11">
    <property type="entry name" value="MITOTIC SPINDLE ASSEMBLY CHECKPOINT PROTEIN MAD2A"/>
    <property type="match status" value="1"/>
</dbReference>